<name>A0A0N4WBZ1_HAEPC</name>
<feature type="region of interest" description="Disordered" evidence="1">
    <location>
        <begin position="45"/>
        <end position="71"/>
    </location>
</feature>
<sequence length="253" mass="29060">LADYRVRFLRKLGEEKKGAAPSHPYRALTSAITVFDPLTATLEEDLPTKPQRHQCRESRTAPRRRAKQPLPRPWYQRAIQEISKSTWKFTSMNASLPPVGHLSYMQWMDAACSPCLQKTSYAFEGVNGLPSSNHGRFDNDFVAIDNQEEGHPGKDVCNFYYDNNLLGINQGDALPQARYSADFHQKRRVLYASVPLFDWPTRSTERLLCRRPFAMSCVNRRSPQHDDFEKKTCHSRPCFFLLAPTHGNKIDSK</sequence>
<evidence type="ECO:0000313" key="2">
    <source>
        <dbReference type="WBParaSite" id="HPLM_0000799401-mRNA-1"/>
    </source>
</evidence>
<reference evidence="2" key="1">
    <citation type="submission" date="2017-02" db="UniProtKB">
        <authorList>
            <consortium name="WormBaseParasite"/>
        </authorList>
    </citation>
    <scope>IDENTIFICATION</scope>
</reference>
<proteinExistence type="predicted"/>
<protein>
    <submittedName>
        <fullName evidence="2">DUF1996 domain-containing protein</fullName>
    </submittedName>
</protein>
<accession>A0A0N4WBZ1</accession>
<organism evidence="2">
    <name type="scientific">Haemonchus placei</name>
    <name type="common">Barber's pole worm</name>
    <dbReference type="NCBI Taxonomy" id="6290"/>
    <lineage>
        <taxon>Eukaryota</taxon>
        <taxon>Metazoa</taxon>
        <taxon>Ecdysozoa</taxon>
        <taxon>Nematoda</taxon>
        <taxon>Chromadorea</taxon>
        <taxon>Rhabditida</taxon>
        <taxon>Rhabditina</taxon>
        <taxon>Rhabditomorpha</taxon>
        <taxon>Strongyloidea</taxon>
        <taxon>Trichostrongylidae</taxon>
        <taxon>Haemonchus</taxon>
    </lineage>
</organism>
<dbReference type="WBParaSite" id="HPLM_0000799401-mRNA-1">
    <property type="protein sequence ID" value="HPLM_0000799401-mRNA-1"/>
    <property type="gene ID" value="HPLM_0000799401"/>
</dbReference>
<dbReference type="AlphaFoldDB" id="A0A0N4WBZ1"/>
<evidence type="ECO:0000256" key="1">
    <source>
        <dbReference type="SAM" id="MobiDB-lite"/>
    </source>
</evidence>